<organism evidence="2 3">
    <name type="scientific">Cordylochernes scorpioides</name>
    <dbReference type="NCBI Taxonomy" id="51811"/>
    <lineage>
        <taxon>Eukaryota</taxon>
        <taxon>Metazoa</taxon>
        <taxon>Ecdysozoa</taxon>
        <taxon>Arthropoda</taxon>
        <taxon>Chelicerata</taxon>
        <taxon>Arachnida</taxon>
        <taxon>Pseudoscorpiones</taxon>
        <taxon>Cheliferoidea</taxon>
        <taxon>Chernetidae</taxon>
        <taxon>Cordylochernes</taxon>
    </lineage>
</organism>
<protein>
    <recommendedName>
        <fullName evidence="4">Reverse transcriptase domain-containing protein</fullName>
    </recommendedName>
</protein>
<gene>
    <name evidence="2" type="ORF">LAZ67_11002055</name>
</gene>
<name>A0ABY6KYW6_9ARAC</name>
<keyword evidence="3" id="KW-1185">Reference proteome</keyword>
<sequence>MAELAGIKCPFGKECDANVESHFMRYNHTFEDRATFILLSPVKPKKRKWNLSRTPTKSPRTSRTPVKSPRTPRLATPNKPSNKKLKTTQTPSTSKQHASHNNFTECTSSTLDESQPVKDESKLNATRKFLFITVSSDEEEQGNGKEVLEQGATDHPVAPKEENIVIECSPDIPNECSPPESKSQLEKNDTEFSDQNIPEECFPPDGNPLLDIDNDNFFNQHDEKQKENSLPNGSKPREKVQKTITFFFGSNTSSHPPQNLPEKPPAGCKPGPTSARRFNGTRSYNSTPSSSGSSLSQGPQQSKSREQQNSSEKRCPFYKKIKSNNFEKLFTSILRTRLIKWIENRNIISENQAGFRSAHSCQDHFFYADIYNSTYSKKKKEEIFIPSLGNNETKTRMGLNLRLRDKGRERKLRLMEVPCLSHDEENFTLVGENWARLAPSLVASLLLTLSPRSSSLTLSASHWMGSSYAFISHWL</sequence>
<evidence type="ECO:0000313" key="3">
    <source>
        <dbReference type="Proteomes" id="UP001235939"/>
    </source>
</evidence>
<evidence type="ECO:0000256" key="1">
    <source>
        <dbReference type="SAM" id="MobiDB-lite"/>
    </source>
</evidence>
<reference evidence="2 3" key="1">
    <citation type="submission" date="2022-01" db="EMBL/GenBank/DDBJ databases">
        <title>A chromosomal length assembly of Cordylochernes scorpioides.</title>
        <authorList>
            <person name="Zeh D."/>
            <person name="Zeh J."/>
        </authorList>
    </citation>
    <scope>NUCLEOTIDE SEQUENCE [LARGE SCALE GENOMIC DNA]</scope>
    <source>
        <strain evidence="2">IN4F17</strain>
        <tissue evidence="2">Whole Body</tissue>
    </source>
</reference>
<evidence type="ECO:0008006" key="4">
    <source>
        <dbReference type="Google" id="ProtNLM"/>
    </source>
</evidence>
<dbReference type="Proteomes" id="UP001235939">
    <property type="component" value="Chromosome 11"/>
</dbReference>
<feature type="compositionally biased region" description="Low complexity" evidence="1">
    <location>
        <begin position="283"/>
        <end position="302"/>
    </location>
</feature>
<feature type="compositionally biased region" description="Low complexity" evidence="1">
    <location>
        <begin position="52"/>
        <end position="65"/>
    </location>
</feature>
<proteinExistence type="predicted"/>
<feature type="compositionally biased region" description="Basic and acidic residues" evidence="1">
    <location>
        <begin position="303"/>
        <end position="315"/>
    </location>
</feature>
<feature type="region of interest" description="Disordered" evidence="1">
    <location>
        <begin position="248"/>
        <end position="316"/>
    </location>
</feature>
<accession>A0ABY6KYW6</accession>
<feature type="region of interest" description="Disordered" evidence="1">
    <location>
        <begin position="137"/>
        <end position="216"/>
    </location>
</feature>
<feature type="compositionally biased region" description="Polar residues" evidence="1">
    <location>
        <begin position="87"/>
        <end position="113"/>
    </location>
</feature>
<feature type="region of interest" description="Disordered" evidence="1">
    <location>
        <begin position="47"/>
        <end position="119"/>
    </location>
</feature>
<feature type="compositionally biased region" description="Polar residues" evidence="1">
    <location>
        <begin position="248"/>
        <end position="257"/>
    </location>
</feature>
<dbReference type="EMBL" id="CP092873">
    <property type="protein sequence ID" value="UYV74082.1"/>
    <property type="molecule type" value="Genomic_DNA"/>
</dbReference>
<evidence type="ECO:0000313" key="2">
    <source>
        <dbReference type="EMBL" id="UYV74082.1"/>
    </source>
</evidence>